<dbReference type="EMBL" id="CP147920">
    <property type="protein sequence ID" value="XAU14883.1"/>
    <property type="molecule type" value="Genomic_DNA"/>
</dbReference>
<keyword evidence="9" id="KW-1185">Reference proteome</keyword>
<evidence type="ECO:0000256" key="1">
    <source>
        <dbReference type="ARBA" id="ARBA00002901"/>
    </source>
</evidence>
<evidence type="ECO:0000256" key="2">
    <source>
        <dbReference type="ARBA" id="ARBA00005046"/>
    </source>
</evidence>
<dbReference type="NCBIfam" id="TIGR00177">
    <property type="entry name" value="molyb_syn"/>
    <property type="match status" value="1"/>
</dbReference>
<keyword evidence="6" id="KW-0460">Magnesium</keyword>
<dbReference type="SUPFAM" id="SSF53218">
    <property type="entry name" value="Molybdenum cofactor biosynthesis proteins"/>
    <property type="match status" value="1"/>
</dbReference>
<evidence type="ECO:0000256" key="3">
    <source>
        <dbReference type="ARBA" id="ARBA00010763"/>
    </source>
</evidence>
<dbReference type="EC" id="2.10.1.1" evidence="6"/>
<gene>
    <name evidence="8" type="primary">glp</name>
    <name evidence="8" type="ORF">WCY31_11645</name>
</gene>
<comment type="cofactor">
    <cofactor evidence="6">
        <name>Mg(2+)</name>
        <dbReference type="ChEBI" id="CHEBI:18420"/>
    </cofactor>
</comment>
<dbReference type="Pfam" id="PF03454">
    <property type="entry name" value="MoeA_C"/>
    <property type="match status" value="1"/>
</dbReference>
<dbReference type="CDD" id="cd00887">
    <property type="entry name" value="MoeA"/>
    <property type="match status" value="1"/>
</dbReference>
<dbReference type="NCBIfam" id="NF045515">
    <property type="entry name" value="Glp_gephyrin"/>
    <property type="match status" value="1"/>
</dbReference>
<name>A0ABZ3H8P4_9BACT</name>
<dbReference type="PANTHER" id="PTHR10192:SF5">
    <property type="entry name" value="GEPHYRIN"/>
    <property type="match status" value="1"/>
</dbReference>
<evidence type="ECO:0000259" key="7">
    <source>
        <dbReference type="SMART" id="SM00852"/>
    </source>
</evidence>
<comment type="similarity">
    <text evidence="3 6">Belongs to the MoeA family.</text>
</comment>
<comment type="catalytic activity">
    <reaction evidence="5">
        <text>adenylyl-molybdopterin + molybdate = Mo-molybdopterin + AMP + H(+)</text>
        <dbReference type="Rhea" id="RHEA:35047"/>
        <dbReference type="ChEBI" id="CHEBI:15378"/>
        <dbReference type="ChEBI" id="CHEBI:36264"/>
        <dbReference type="ChEBI" id="CHEBI:62727"/>
        <dbReference type="ChEBI" id="CHEBI:71302"/>
        <dbReference type="ChEBI" id="CHEBI:456215"/>
        <dbReference type="EC" id="2.10.1.1"/>
    </reaction>
</comment>
<comment type="function">
    <text evidence="1 6">Catalyzes the insertion of molybdate into adenylated molybdopterin with the concomitant release of AMP.</text>
</comment>
<evidence type="ECO:0000313" key="8">
    <source>
        <dbReference type="EMBL" id="XAU14883.1"/>
    </source>
</evidence>
<keyword evidence="4 6" id="KW-0501">Molybdenum cofactor biosynthesis</keyword>
<dbReference type="Gene3D" id="3.90.105.10">
    <property type="entry name" value="Molybdopterin biosynthesis moea protein, domain 2"/>
    <property type="match status" value="1"/>
</dbReference>
<organism evidence="8 9">
    <name type="scientific">Sulfurimonas diazotrophicus</name>
    <dbReference type="NCBI Taxonomy" id="3131939"/>
    <lineage>
        <taxon>Bacteria</taxon>
        <taxon>Pseudomonadati</taxon>
        <taxon>Campylobacterota</taxon>
        <taxon>Epsilonproteobacteria</taxon>
        <taxon>Campylobacterales</taxon>
        <taxon>Sulfurimonadaceae</taxon>
        <taxon>Sulfurimonas</taxon>
    </lineage>
</organism>
<comment type="pathway">
    <text evidence="2 6">Cofactor biosynthesis; molybdopterin biosynthesis.</text>
</comment>
<feature type="domain" description="MoaB/Mog" evidence="7">
    <location>
        <begin position="173"/>
        <end position="310"/>
    </location>
</feature>
<dbReference type="SUPFAM" id="SSF63882">
    <property type="entry name" value="MoeA N-terminal region -like"/>
    <property type="match status" value="1"/>
</dbReference>
<dbReference type="Proteomes" id="UP001447842">
    <property type="component" value="Chromosome"/>
</dbReference>
<dbReference type="InterPro" id="IPR036425">
    <property type="entry name" value="MoaB/Mog-like_dom_sf"/>
</dbReference>
<sequence>MPVTVEEALARIHAHRPKLRREFIPIEEAIGRVLAQDVTARYNLPPFDNSAMDGYAVICSDAGKRVLAEHTIFAGDREQIRIAEGQAARIMTGARIPEGTECIVPIEEVTVEGEHVTLPSPLRAGQHIRLCGEDIQTDDTLLTTGDTLSAYHITLLASQGITHVCVYHRPRVAIFASGSELKMHHEQVAPYQLYNTNSPTFAARAAELECDVHFVGTAADTLDALLEHIDSALQSDLIITSGGVSVGDADYTKEAFTHFSFIPLFEKVDLKPGKPTTVGTIGDTLVLNLPGNPMAAALCFELFGQALIASLSGTNAPFHNSITARMKHAYNVRPGRRTLLPGYYDGNHFTVCEKFAPGMITPLALSNGFIMLDEACSAVAQEAEVRFIPTRFVWRSGSAVSLVSTSEA</sequence>
<keyword evidence="6" id="KW-0500">Molybdenum</keyword>
<dbReference type="Gene3D" id="2.170.190.11">
    <property type="entry name" value="Molybdopterin biosynthesis moea protein, domain 3"/>
    <property type="match status" value="1"/>
</dbReference>
<dbReference type="Pfam" id="PF03453">
    <property type="entry name" value="MoeA_N"/>
    <property type="match status" value="1"/>
</dbReference>
<accession>A0ABZ3H8P4</accession>
<dbReference type="PANTHER" id="PTHR10192">
    <property type="entry name" value="MOLYBDOPTERIN BIOSYNTHESIS PROTEIN"/>
    <property type="match status" value="1"/>
</dbReference>
<keyword evidence="6" id="KW-0479">Metal-binding</keyword>
<dbReference type="Gene3D" id="2.40.340.10">
    <property type="entry name" value="MoeA, C-terminal, domain IV"/>
    <property type="match status" value="1"/>
</dbReference>
<dbReference type="InterPro" id="IPR001453">
    <property type="entry name" value="MoaB/Mog_dom"/>
</dbReference>
<dbReference type="InterPro" id="IPR036688">
    <property type="entry name" value="MoeA_C_domain_IV_sf"/>
</dbReference>
<evidence type="ECO:0000256" key="4">
    <source>
        <dbReference type="ARBA" id="ARBA00023150"/>
    </source>
</evidence>
<dbReference type="RefSeq" id="WP_345972506.1">
    <property type="nucleotide sequence ID" value="NZ_CP147920.1"/>
</dbReference>
<protein>
    <recommendedName>
        <fullName evidence="6">Molybdopterin molybdenumtransferase</fullName>
        <ecNumber evidence="6">2.10.1.1</ecNumber>
    </recommendedName>
</protein>
<evidence type="ECO:0000256" key="5">
    <source>
        <dbReference type="ARBA" id="ARBA00047317"/>
    </source>
</evidence>
<proteinExistence type="inferred from homology"/>
<dbReference type="InterPro" id="IPR038987">
    <property type="entry name" value="MoeA-like"/>
</dbReference>
<dbReference type="InterPro" id="IPR036135">
    <property type="entry name" value="MoeA_linker/N_sf"/>
</dbReference>
<dbReference type="InterPro" id="IPR005110">
    <property type="entry name" value="MoeA_linker/N"/>
</dbReference>
<evidence type="ECO:0000256" key="6">
    <source>
        <dbReference type="RuleBase" id="RU365090"/>
    </source>
</evidence>
<dbReference type="Gene3D" id="3.40.980.10">
    <property type="entry name" value="MoaB/Mog-like domain"/>
    <property type="match status" value="1"/>
</dbReference>
<reference evidence="8 9" key="1">
    <citation type="submission" date="2024-03" db="EMBL/GenBank/DDBJ databases">
        <title>Sulfurimonas sp. HSL3-1.</title>
        <authorList>
            <person name="Wang S."/>
        </authorList>
    </citation>
    <scope>NUCLEOTIDE SEQUENCE [LARGE SCALE GENOMIC DNA]</scope>
    <source>
        <strain evidence="8 9">HSL3-1</strain>
    </source>
</reference>
<dbReference type="InterPro" id="IPR005111">
    <property type="entry name" value="MoeA_C_domain_IV"/>
</dbReference>
<keyword evidence="6" id="KW-0808">Transferase</keyword>
<dbReference type="Pfam" id="PF00994">
    <property type="entry name" value="MoCF_biosynth"/>
    <property type="match status" value="1"/>
</dbReference>
<dbReference type="SUPFAM" id="SSF63867">
    <property type="entry name" value="MoeA C-terminal domain-like"/>
    <property type="match status" value="1"/>
</dbReference>
<dbReference type="SMART" id="SM00852">
    <property type="entry name" value="MoCF_biosynth"/>
    <property type="match status" value="1"/>
</dbReference>
<evidence type="ECO:0000313" key="9">
    <source>
        <dbReference type="Proteomes" id="UP001447842"/>
    </source>
</evidence>